<feature type="region of interest" description="Disordered" evidence="14">
    <location>
        <begin position="1536"/>
        <end position="1555"/>
    </location>
</feature>
<sequence>MMHSLKKKFRSSKRRLNSTSSSTQGSVSDLEDRVVMLCEDIPAETSTFVSSRGFQSPGESSSSRGSQSGEQEAGSGSGSDPRIVHLSRDRHSYRQVIYSDMEHYPRGHGDYYVQRVVQGPSLIDMSKVYRQTHVENLEQAFSVAERDLGVTRLLDPEDVDVPHPDEKSIITYVSSLYDVMPRVPDVQDGVKANELELRWQEYYELVTLLLQWIRHHIIVFEERKFPTSYEEIEVLWRQFLMFKETELPAKEADKNRSKHIYKSFEGAVQAGHVKVPPGYQPIDVEKEWGHLHVAILERERLLRTEFERLERLQRIVSKVQMESGVCEEQLNQVEGLLQMDVRLLSSGKPAMHTAEVETDLDKAEDMIRYLFNDVQLLKDGRHLQAEQMYRRVYRLHERLVNQRSEYNLSLKSGVTTTQIPMSQMQTFQQVPMRVCPERDEVTLRYIQDLLAWVEENQRWVDQGEWGSDLPTVESQLGCHRGLHQSVEEFHAKINRAKADESQLSPISKGAYIDYLSKLELHYGKLLSSSKARLCSLDGLHAFVTAATKELMWLNEKEEEEVNYDWSERNTNMNAKKDNYSWLMKELEHREKRVNSVQVQGEKLLKEGHPAKKTVEAFTAALQTQWSWILQLCCCIESHLKENTSYFQFFSDVKEAEEKMNKMQETMKKKYTCDRNVTVTRLEDLLQDAVDEKEQLKEFKTHLNGLNRRAKTIVQLKPRNPATPVKGKVPVQAVCDFKQMEITVHRGDECALIDNSQPYKWKVQNPKGSEATVPSICFLVPPTNKVAVSCVSGLDASHQNLLVLWQMLHVDMKSLMSWQYLMRDIHLISLWNITTFKTLRVEEYRLALRNLELHYQDFLRDSQDSQLFGADDRMQVESGYKKASQHYEGLLHSVEKGEEEESECRSYLTKVKDLRLKLEGCETRIVTRLRQPVDKNPLMACTQRTTEQKKVQSELEGLKKDLTVVAEKTEEVLTSPQQSSSAPVLCSELDITLKKMEHIYSLSSVYLDKLKTIDIVIRSTKGAEDTLKKYEARLRDVNKMPTDEKEVENYCTQLKRMRGEAEDDQKTFDTLQEELQKAMAINERMTQVHSEHDAELEHYRQVVAVLEERWQAAFAQIDLRQCELDLVGRQMSSYRESYDWLIRWLSDAKQRQEKIQAVPIGDSKALKQQLAQEKKLLEEIEKNKDKVEECQKHARAYIDAVKDYELQVVTYKALIEPLASPLKKTKMECASDNIIQEYVTLRTRYSELMTLTSQYIKFITETQRRLEDEETATEILKKEERKKLSEMQAELDKQRQLAEAHAKAIAKAEQEAQELKLKMKEEVSRREVVKVDSEKQKHNIQQELHELKNLSEQEIQTKSQQVEEALYSRTKMEEEIHIIRIQLETTIKQKATAEAQLQQLRDIAANAERLRKVTQEEAEKLRKQVNEETQKKRNAEEELKRKTEAEQEAAKQKQKALDELQKFKMQAEEAERRMKQAEEEKQRQVMVAEEVAQKSAATELQTKRMSFNEKAVKLEASLKQEQGTVIQLQEEAQCLKKQQEEANKAREEAEKELEKWRQKANEALRLRLQAEEEAHKKSQAQEEAEKQKEEAEQEAKKRAKAEKAALKQKEMAEKELDKQRKLAEGTAQQKLSAEQELIRLRADFDHGKQQRSLLDEELQRLKKEVNAAVKQRKQLEDELAKVRSEMEVLLQMKLKAEKETMSTTEKSRNLLESEALKMRQLAEEATKLRSIAEEAKKQRQAAEDEAARQRGEAENILKEKLAAINEATGLKTEAEIALKDKEAENERLRRKAEDEAYQRKVLEDQAKQHKQDIDEKIFQLKKTSDSELERQKKIVEETLKQRRVVEEEIRILKLNFEKASTGKLDLELELNKLKGIADETNRNRIKAEEEAEKLRKLALEEENKRKQAEEKVKKITAAEEEAARQCHAAQKEVERLKKIAADANKQKDNADKETEKQIILAKEAAQKCSNAEKRARDVLVKQKEENLSQGKLKEEFDKAKKLAQEAEKAREKAEKEAALLRQKAEDAEKQKKAAEAEAAKQAKAQGDAERLKKEAEQEAAKRAEAEASALKQKQQADAEMAKHKKLAQQTLKQKTQVEQELAKVKLRLDETDKQKSVLDEELQRQKDEVSNAVKQKAQVEDELFKVKVQMEELVKLKLRIENENQRLMSKDKDNAQKFLEEEAENMKKLAEDAARLSLEAQEAAQERQIAESELAEQRVLADKMLKEKMQAIQEATKLKAEAEKLQKQKDKAQEQAQKLLEDKQQMQQRLDEETEGFQKSLEAERKRQLEATAEAEKLKLRVTQLSDAQSKAEEEAMKFKKQADEIRVRLQEKEQHASEKVIVEKLEGQRLQSFKESDDLCKTIADLEKEKEKLQKEAADLQNKSKEMANAQQKQIKQEKTVLEQTFLTEKQMLLKKEKLIEKERNKLEKQFEDEVKKAKALKDEQDHQREQMEQEKKKLQAIMDAAVKKQKDAEEEMCNKQKEMQDLEKKRLEQEKLLGEENKKLREKLQQLSTPKKLATPHTKETEIQTDEVPEDELIAMTMVGTTNKVFNGSAVVDGAKKNKESPFAFDGIREKVPASRLYDIGILNKKDFDMLKTGKTTVQDLSETEKRYTVDDAVKAGVVGPEVHEKLLSAEKAVTGYRDPYTGNQISLFQAMKKELVLREHAIPLLEAQVATGGIIDPVSSHRVPNDVAFQRGYFNKQMAKTFTDPSGDIKAFVDPNTNESYTYKQLQEKCIRDPDTGLCFLTLSKAEAQTPVEKSYVYTEEQAQTDLTNTQVDIPLGTYAGKVMTLWDVIGSNLLPEEEKLRLLEQYRRGQITKDRMIIIVIEIIEQREILKVEQSMSCDVIRRRVTIEELYSSRIIDLQTYNLLKQEKKTIREVMEIPSVKQYLFGTGSIAGILSDSPSKVSIYQAIKRGLIKPDFGISLLEAQAATGFIIDPVKDELLTVDEAVRKGIVGPEIHNKLLSAERAVTGYKDPYSGKVISLFQAMKKCLVPEDYALRLLEAQASTGGLMDPEYYFHLPTDVAMQRGYINKETYDRITDPNGDVQGYVDPTTEERQTYAQLLKRCKVDKESGLQLLSLADRRLLFKGLRKQITLDELLRSQIIDQKTYNDLIEGLISVEEVSREVKKYLEGTSCIAGVYVESSKDRLSIYQAMKKNMIRPGTAFELLEAQAATGYIIDPIKNLKLNVGEAVKMGVVGPEFKDKLISAERAVTGYRDPYSGKTISLFQAMKKGLILKDHGIRLLEAQIATGGIIDPEESHRLPVEMAYTRGLFDEEMNGILTDPSDDTKGFFDPNTEENLTYLQLMERCLIDPETGLALLLLKEKKRERKTSSKSSVRKRRVVIVDPETGKEMSVYEAYRKGLIDHQTYMELADQECEWEEITISSSDGVVKSMIIDRRSGRQYDIDDATTKGLIDQSALDQYRAGTLSITEFADMLSGNISGTRSRSSSFGSTSSHSNSPAPSIKLPATIWNDPTEETGPVAGILDTDTLEKVSVTEAMHRSLVDNITGQRLLEAQASTGGIIDPNTGEKFSVADAMNMGLVDKIMVDRINLAQKAFNGFEDPRTKTKMSAAQALKKGWLYYEAGQRFLEVQYLTGGLIEPEVTGRVPLDVAINKGTLDARTAQKLRDVSGYSKYLTCPKTKLKISYKDAMDRSMIEEGSGLRLLEASSQSSKGLYSPYSVSGSGSASGSRPDSRTGSSRTIASLDCFENYLRSYYFLRPLSQNEELT</sequence>
<feature type="region of interest" description="Disordered" evidence="14">
    <location>
        <begin position="1565"/>
        <end position="1629"/>
    </location>
</feature>
<feature type="region of interest" description="Disordered" evidence="14">
    <location>
        <begin position="1"/>
        <end position="31"/>
    </location>
</feature>
<dbReference type="Gene3D" id="1.10.418.10">
    <property type="entry name" value="Calponin-like domain"/>
    <property type="match status" value="1"/>
</dbReference>
<comment type="similarity">
    <text evidence="3">Belongs to the plakin or cytolinker family.</text>
</comment>
<feature type="compositionally biased region" description="Low complexity" evidence="14">
    <location>
        <begin position="3447"/>
        <end position="3467"/>
    </location>
</feature>
<dbReference type="InterPro" id="IPR049538">
    <property type="entry name" value="PCN-like_spectrin-like_rpt"/>
</dbReference>
<feature type="region of interest" description="Disordered" evidence="14">
    <location>
        <begin position="3447"/>
        <end position="3469"/>
    </location>
</feature>
<organism evidence="16 17">
    <name type="scientific">Coregonus suidteri</name>
    <dbReference type="NCBI Taxonomy" id="861788"/>
    <lineage>
        <taxon>Eukaryota</taxon>
        <taxon>Metazoa</taxon>
        <taxon>Chordata</taxon>
        <taxon>Craniata</taxon>
        <taxon>Vertebrata</taxon>
        <taxon>Euteleostomi</taxon>
        <taxon>Actinopterygii</taxon>
        <taxon>Neopterygii</taxon>
        <taxon>Teleostei</taxon>
        <taxon>Protacanthopterygii</taxon>
        <taxon>Salmoniformes</taxon>
        <taxon>Salmonidae</taxon>
        <taxon>Coregoninae</taxon>
        <taxon>Coregonus</taxon>
    </lineage>
</organism>
<dbReference type="InterPro" id="IPR041615">
    <property type="entry name" value="Desmoplakin_SH3"/>
</dbReference>
<dbReference type="Pfam" id="PF21020">
    <property type="entry name" value="Spectrin_4"/>
    <property type="match status" value="1"/>
</dbReference>
<protein>
    <recommendedName>
        <fullName evidence="15">SH3 domain-containing protein</fullName>
    </recommendedName>
</protein>
<dbReference type="FunFam" id="3.90.1290.10:FF:000001">
    <property type="entry name" value="Plectin a"/>
    <property type="match status" value="3"/>
</dbReference>
<dbReference type="Gene3D" id="3.30.160.780">
    <property type="match status" value="1"/>
</dbReference>
<dbReference type="PANTHER" id="PTHR23169">
    <property type="entry name" value="ENVOPLAKIN"/>
    <property type="match status" value="1"/>
</dbReference>
<dbReference type="InterPro" id="IPR043197">
    <property type="entry name" value="Plakin"/>
</dbReference>
<dbReference type="GO" id="GO:0031101">
    <property type="term" value="P:fin regeneration"/>
    <property type="evidence" value="ECO:0007669"/>
    <property type="project" value="UniProtKB-ARBA"/>
</dbReference>
<keyword evidence="7" id="KW-0677">Repeat</keyword>
<dbReference type="Pfam" id="PF00307">
    <property type="entry name" value="CH"/>
    <property type="match status" value="1"/>
</dbReference>
<feature type="compositionally biased region" description="Basic and acidic residues" evidence="14">
    <location>
        <begin position="2000"/>
        <end position="2064"/>
    </location>
</feature>
<dbReference type="SUPFAM" id="SSF46966">
    <property type="entry name" value="Spectrin repeat"/>
    <property type="match status" value="4"/>
</dbReference>
<evidence type="ECO:0000259" key="15">
    <source>
        <dbReference type="PROSITE" id="PS50002"/>
    </source>
</evidence>
<feature type="region of interest" description="Disordered" evidence="14">
    <location>
        <begin position="2000"/>
        <end position="2093"/>
    </location>
</feature>
<dbReference type="Pfam" id="PF17902">
    <property type="entry name" value="SH3_10"/>
    <property type="match status" value="1"/>
</dbReference>
<dbReference type="SUPFAM" id="SSF75399">
    <property type="entry name" value="Plakin repeat"/>
    <property type="match status" value="5"/>
</dbReference>
<proteinExistence type="inferred from homology"/>
<dbReference type="PANTHER" id="PTHR23169:SF32">
    <property type="entry name" value="PLECTIN ISOFORM X1"/>
    <property type="match status" value="1"/>
</dbReference>
<dbReference type="GO" id="GO:1990254">
    <property type="term" value="F:keratin filament binding"/>
    <property type="evidence" value="ECO:0007669"/>
    <property type="project" value="TreeGrafter"/>
</dbReference>
<evidence type="ECO:0000313" key="17">
    <source>
        <dbReference type="Proteomes" id="UP001356427"/>
    </source>
</evidence>
<dbReference type="GO" id="GO:0042995">
    <property type="term" value="C:cell projection"/>
    <property type="evidence" value="ECO:0007669"/>
    <property type="project" value="UniProtKB-SubCell"/>
</dbReference>
<dbReference type="FunFam" id="1.20.58.60:FF:000036">
    <property type="entry name" value="Plectin a"/>
    <property type="match status" value="1"/>
</dbReference>
<comment type="subcellular location">
    <subcellularLocation>
        <location evidence="2">Cell junction</location>
        <location evidence="2">Desmosome</location>
    </subcellularLocation>
    <subcellularLocation>
        <location evidence="1">Cytoplasm</location>
        <location evidence="1">Cytoskeleton</location>
    </subcellularLocation>
</comment>
<dbReference type="FunFam" id="1.20.58.60:FF:000009">
    <property type="entry name" value="dystonin isoform X1"/>
    <property type="match status" value="1"/>
</dbReference>
<feature type="coiled-coil region" evidence="13">
    <location>
        <begin position="678"/>
        <end position="708"/>
    </location>
</feature>
<dbReference type="Gene3D" id="2.30.30.40">
    <property type="entry name" value="SH3 Domains"/>
    <property type="match status" value="1"/>
</dbReference>
<name>A0AAN8QCM5_9TELE</name>
<keyword evidence="5" id="KW-0963">Cytoplasm</keyword>
<evidence type="ECO:0000256" key="3">
    <source>
        <dbReference type="ARBA" id="ARBA00009109"/>
    </source>
</evidence>
<dbReference type="SMART" id="SM00150">
    <property type="entry name" value="SPEC"/>
    <property type="match status" value="4"/>
</dbReference>
<evidence type="ECO:0000256" key="12">
    <source>
        <dbReference type="PROSITE-ProRule" id="PRU00192"/>
    </source>
</evidence>
<dbReference type="Gene3D" id="3.90.1290.10">
    <property type="entry name" value="Plakin repeat"/>
    <property type="match status" value="5"/>
</dbReference>
<feature type="compositionally biased region" description="Basic and acidic residues" evidence="14">
    <location>
        <begin position="1565"/>
        <end position="1622"/>
    </location>
</feature>
<feature type="coiled-coil region" evidence="13">
    <location>
        <begin position="1258"/>
        <end position="1356"/>
    </location>
</feature>
<dbReference type="GO" id="GO:0005198">
    <property type="term" value="F:structural molecule activity"/>
    <property type="evidence" value="ECO:0007669"/>
    <property type="project" value="TreeGrafter"/>
</dbReference>
<dbReference type="InterPro" id="IPR035915">
    <property type="entry name" value="Plakin_repeat_sf"/>
</dbReference>
<evidence type="ECO:0000256" key="5">
    <source>
        <dbReference type="ARBA" id="ARBA00022490"/>
    </source>
</evidence>
<dbReference type="CDD" id="cd00176">
    <property type="entry name" value="SPEC"/>
    <property type="match status" value="2"/>
</dbReference>
<evidence type="ECO:0000256" key="11">
    <source>
        <dbReference type="ARBA" id="ARBA00056058"/>
    </source>
</evidence>
<dbReference type="FunFam" id="1.20.58.60:FF:000010">
    <property type="entry name" value="plectin isoform X2"/>
    <property type="match status" value="1"/>
</dbReference>
<feature type="region of interest" description="Disordered" evidence="14">
    <location>
        <begin position="3677"/>
        <end position="3703"/>
    </location>
</feature>
<feature type="compositionally biased region" description="Low complexity" evidence="14">
    <location>
        <begin position="50"/>
        <end position="74"/>
    </location>
</feature>
<evidence type="ECO:0000256" key="4">
    <source>
        <dbReference type="ARBA" id="ARBA00022443"/>
    </source>
</evidence>
<dbReference type="GO" id="GO:0042060">
    <property type="term" value="P:wound healing"/>
    <property type="evidence" value="ECO:0007669"/>
    <property type="project" value="TreeGrafter"/>
</dbReference>
<dbReference type="FunFam" id="3.30.160.780:FF:000001">
    <property type="entry name" value="Plectin a"/>
    <property type="match status" value="1"/>
</dbReference>
<feature type="coiled-coil region" evidence="13">
    <location>
        <begin position="1019"/>
        <end position="1108"/>
    </location>
</feature>
<feature type="region of interest" description="Disordered" evidence="14">
    <location>
        <begin position="48"/>
        <end position="86"/>
    </location>
</feature>
<dbReference type="GO" id="GO:0002934">
    <property type="term" value="P:desmosome organization"/>
    <property type="evidence" value="ECO:0007669"/>
    <property type="project" value="UniProtKB-ARBA"/>
</dbReference>
<evidence type="ECO:0000256" key="9">
    <source>
        <dbReference type="ARBA" id="ARBA00023054"/>
    </source>
</evidence>
<dbReference type="EMBL" id="JAGTTL010000027">
    <property type="protein sequence ID" value="KAK6300140.1"/>
    <property type="molecule type" value="Genomic_DNA"/>
</dbReference>
<evidence type="ECO:0000256" key="1">
    <source>
        <dbReference type="ARBA" id="ARBA00004245"/>
    </source>
</evidence>
<dbReference type="InterPro" id="IPR001101">
    <property type="entry name" value="Plectin_repeat"/>
</dbReference>
<dbReference type="InterPro" id="IPR041573">
    <property type="entry name" value="Desmoplakin_Spectrin-like"/>
</dbReference>
<feature type="compositionally biased region" description="Basic and acidic residues" evidence="14">
    <location>
        <begin position="2107"/>
        <end position="2128"/>
    </location>
</feature>
<evidence type="ECO:0000256" key="2">
    <source>
        <dbReference type="ARBA" id="ARBA00004568"/>
    </source>
</evidence>
<dbReference type="Pfam" id="PF21097">
    <property type="entry name" value="SR_plectin_7"/>
    <property type="match status" value="1"/>
</dbReference>
<feature type="coiled-coil region" evidence="13">
    <location>
        <begin position="1162"/>
        <end position="1192"/>
    </location>
</feature>
<gene>
    <name evidence="16" type="ORF">J4Q44_G00282380</name>
</gene>
<dbReference type="GO" id="GO:0045110">
    <property type="term" value="P:intermediate filament bundle assembly"/>
    <property type="evidence" value="ECO:0007669"/>
    <property type="project" value="TreeGrafter"/>
</dbReference>
<feature type="compositionally biased region" description="Low complexity" evidence="14">
    <location>
        <begin position="17"/>
        <end position="28"/>
    </location>
</feature>
<feature type="compositionally biased region" description="Basic and acidic residues" evidence="14">
    <location>
        <begin position="2241"/>
        <end position="2263"/>
    </location>
</feature>
<evidence type="ECO:0000313" key="16">
    <source>
        <dbReference type="EMBL" id="KAK6300140.1"/>
    </source>
</evidence>
<keyword evidence="17" id="KW-1185">Reference proteome</keyword>
<dbReference type="Gene3D" id="1.20.58.60">
    <property type="match status" value="5"/>
</dbReference>
<keyword evidence="6" id="KW-0597">Phosphoprotein</keyword>
<evidence type="ECO:0000256" key="8">
    <source>
        <dbReference type="ARBA" id="ARBA00022949"/>
    </source>
</evidence>
<comment type="caution">
    <text evidence="16">The sequence shown here is derived from an EMBL/GenBank/DDBJ whole genome shotgun (WGS) entry which is preliminary data.</text>
</comment>
<keyword evidence="10" id="KW-0206">Cytoskeleton</keyword>
<dbReference type="GO" id="GO:0030057">
    <property type="term" value="C:desmosome"/>
    <property type="evidence" value="ECO:0007669"/>
    <property type="project" value="UniProtKB-SubCell"/>
</dbReference>
<dbReference type="InterPro" id="IPR036872">
    <property type="entry name" value="CH_dom_sf"/>
</dbReference>
<dbReference type="GO" id="GO:0061436">
    <property type="term" value="P:establishment of skin barrier"/>
    <property type="evidence" value="ECO:0007669"/>
    <property type="project" value="UniProtKB-ARBA"/>
</dbReference>
<keyword evidence="9 13" id="KW-0175">Coiled coil</keyword>
<accession>A0AAN8QCM5</accession>
<evidence type="ECO:0000256" key="6">
    <source>
        <dbReference type="ARBA" id="ARBA00022553"/>
    </source>
</evidence>
<dbReference type="GO" id="GO:0060047">
    <property type="term" value="P:heart contraction"/>
    <property type="evidence" value="ECO:0007669"/>
    <property type="project" value="UniProtKB-ARBA"/>
</dbReference>
<dbReference type="Pfam" id="PF00681">
    <property type="entry name" value="Plectin"/>
    <property type="match status" value="9"/>
</dbReference>
<dbReference type="Pfam" id="PF18373">
    <property type="entry name" value="Spectrin_2"/>
    <property type="match status" value="1"/>
</dbReference>
<dbReference type="InterPro" id="IPR001715">
    <property type="entry name" value="CH_dom"/>
</dbReference>
<feature type="region of interest" description="Disordered" evidence="14">
    <location>
        <begin position="2107"/>
        <end position="2131"/>
    </location>
</feature>
<dbReference type="SMART" id="SM00250">
    <property type="entry name" value="PLEC"/>
    <property type="match status" value="22"/>
</dbReference>
<dbReference type="Proteomes" id="UP001356427">
    <property type="component" value="Unassembled WGS sequence"/>
</dbReference>
<dbReference type="Pfam" id="PF21019">
    <property type="entry name" value="Spectrin_3"/>
    <property type="match status" value="1"/>
</dbReference>
<feature type="compositionally biased region" description="Basic residues" evidence="14">
    <location>
        <begin position="1"/>
        <end position="16"/>
    </location>
</feature>
<dbReference type="Gene3D" id="1.20.58.1060">
    <property type="match status" value="1"/>
</dbReference>
<dbReference type="GO" id="GO:0016020">
    <property type="term" value="C:membrane"/>
    <property type="evidence" value="ECO:0007669"/>
    <property type="project" value="TreeGrafter"/>
</dbReference>
<dbReference type="PROSITE" id="PS50002">
    <property type="entry name" value="SH3"/>
    <property type="match status" value="1"/>
</dbReference>
<reference evidence="16 17" key="1">
    <citation type="submission" date="2021-04" db="EMBL/GenBank/DDBJ databases">
        <authorList>
            <person name="De Guttry C."/>
            <person name="Zahm M."/>
            <person name="Klopp C."/>
            <person name="Cabau C."/>
            <person name="Louis A."/>
            <person name="Berthelot C."/>
            <person name="Parey E."/>
            <person name="Roest Crollius H."/>
            <person name="Montfort J."/>
            <person name="Robinson-Rechavi M."/>
            <person name="Bucao C."/>
            <person name="Bouchez O."/>
            <person name="Gislard M."/>
            <person name="Lluch J."/>
            <person name="Milhes M."/>
            <person name="Lampietro C."/>
            <person name="Lopez Roques C."/>
            <person name="Donnadieu C."/>
            <person name="Braasch I."/>
            <person name="Desvignes T."/>
            <person name="Postlethwait J."/>
            <person name="Bobe J."/>
            <person name="Wedekind C."/>
            <person name="Guiguen Y."/>
        </authorList>
    </citation>
    <scope>NUCLEOTIDE SEQUENCE [LARGE SCALE GENOMIC DNA]</scope>
    <source>
        <strain evidence="16">Cs_M1</strain>
        <tissue evidence="16">Blood</tissue>
    </source>
</reference>
<dbReference type="InterPro" id="IPR001452">
    <property type="entry name" value="SH3_domain"/>
</dbReference>
<feature type="domain" description="SH3" evidence="15">
    <location>
        <begin position="725"/>
        <end position="782"/>
    </location>
</feature>
<keyword evidence="8" id="KW-0965">Cell junction</keyword>
<dbReference type="GO" id="GO:0005737">
    <property type="term" value="C:cytoplasm"/>
    <property type="evidence" value="ECO:0007669"/>
    <property type="project" value="TreeGrafter"/>
</dbReference>
<dbReference type="FunFam" id="3.90.1290.10:FF:000002">
    <property type="entry name" value="Plectin a"/>
    <property type="match status" value="1"/>
</dbReference>
<dbReference type="InterPro" id="IPR018159">
    <property type="entry name" value="Spectrin/alpha-actinin"/>
</dbReference>
<feature type="region of interest" description="Disordered" evidence="14">
    <location>
        <begin position="1420"/>
        <end position="1458"/>
    </location>
</feature>
<evidence type="ECO:0000256" key="10">
    <source>
        <dbReference type="ARBA" id="ARBA00023212"/>
    </source>
</evidence>
<evidence type="ECO:0000256" key="7">
    <source>
        <dbReference type="ARBA" id="ARBA00022737"/>
    </source>
</evidence>
<feature type="compositionally biased region" description="Low complexity" evidence="14">
    <location>
        <begin position="3678"/>
        <end position="3695"/>
    </location>
</feature>
<keyword evidence="4 12" id="KW-0728">SH3 domain</keyword>
<dbReference type="SUPFAM" id="SSF47576">
    <property type="entry name" value="Calponin-homology domain, CH-domain"/>
    <property type="match status" value="1"/>
</dbReference>
<evidence type="ECO:0000256" key="13">
    <source>
        <dbReference type="SAM" id="Coils"/>
    </source>
</evidence>
<dbReference type="GO" id="GO:0045095">
    <property type="term" value="C:keratin filament"/>
    <property type="evidence" value="ECO:0007669"/>
    <property type="project" value="TreeGrafter"/>
</dbReference>
<evidence type="ECO:0000256" key="14">
    <source>
        <dbReference type="SAM" id="MobiDB-lite"/>
    </source>
</evidence>
<feature type="region of interest" description="Disordered" evidence="14">
    <location>
        <begin position="2241"/>
        <end position="2284"/>
    </location>
</feature>
<comment type="function">
    <text evidence="11">Involved in the organization of desmosome cell-cell junctions. Of particular importance in cell adhesion in the skin and during cardiac development. May also play a role in the regulation of Wnt, TGF-beta and Hippo signaling pathways.</text>
</comment>